<dbReference type="SUPFAM" id="SSF51735">
    <property type="entry name" value="NAD(P)-binding Rossmann-fold domains"/>
    <property type="match status" value="1"/>
</dbReference>
<dbReference type="CDD" id="cd05374">
    <property type="entry name" value="17beta-HSD-like_SDR_c"/>
    <property type="match status" value="1"/>
</dbReference>
<comment type="similarity">
    <text evidence="1 3">Belongs to the short-chain dehydrogenases/reductases (SDR) family.</text>
</comment>
<name>A0A0R2CWW7_9LACO</name>
<dbReference type="NCBIfam" id="NF004824">
    <property type="entry name" value="PRK06180.1"/>
    <property type="match status" value="1"/>
</dbReference>
<dbReference type="InterPro" id="IPR036291">
    <property type="entry name" value="NAD(P)-bd_dom_sf"/>
</dbReference>
<dbReference type="AlphaFoldDB" id="A0A0R2CWW7"/>
<evidence type="ECO:0000313" key="4">
    <source>
        <dbReference type="EMBL" id="KRM96280.1"/>
    </source>
</evidence>
<accession>A0A0R2CWW7</accession>
<dbReference type="PATRIC" id="fig|1423725.3.peg.580"/>
<dbReference type="InterPro" id="IPR051911">
    <property type="entry name" value="SDR_oxidoreductase"/>
</dbReference>
<dbReference type="InterPro" id="IPR002347">
    <property type="entry name" value="SDR_fam"/>
</dbReference>
<dbReference type="EMBL" id="AYZD01000015">
    <property type="protein sequence ID" value="KRM96280.1"/>
    <property type="molecule type" value="Genomic_DNA"/>
</dbReference>
<sequence length="285" mass="31983">MNKGEIAMFKDVWFITGASTGLGKELVQYLLKQNCRVVATSRNPSDIIKYIPKDVVQDNLLVLPLDVTNIKEIQNTVKIVLKKWNKVDVLVNNAGYAYFSSVEFANNEEARKMFDVNFWGVKNVLDSILPVMRKQHHGHIMNVSSLGGLRAFAGFGYYHATKFALEGITESLALEVKPLGIDITLLEPGDFKTDFAGRSAVANKQVEIPYEGTAGVNIQNLRNLSGNQPGDPKKFAKVVYEMHQKKDKPFRLLLGSDAYERAIEKLDTMQKSFKKNRSITSSTDY</sequence>
<dbReference type="GO" id="GO:0016491">
    <property type="term" value="F:oxidoreductase activity"/>
    <property type="evidence" value="ECO:0007669"/>
    <property type="project" value="UniProtKB-KW"/>
</dbReference>
<dbReference type="PRINTS" id="PR00081">
    <property type="entry name" value="GDHRDH"/>
</dbReference>
<dbReference type="PANTHER" id="PTHR43976:SF16">
    <property type="entry name" value="SHORT-CHAIN DEHYDROGENASE_REDUCTASE FAMILY PROTEIN"/>
    <property type="match status" value="1"/>
</dbReference>
<dbReference type="PANTHER" id="PTHR43976">
    <property type="entry name" value="SHORT CHAIN DEHYDROGENASE"/>
    <property type="match status" value="1"/>
</dbReference>
<dbReference type="Proteomes" id="UP000051015">
    <property type="component" value="Unassembled WGS sequence"/>
</dbReference>
<protein>
    <submittedName>
        <fullName evidence="4">Oxidoreductase</fullName>
    </submittedName>
</protein>
<evidence type="ECO:0000313" key="5">
    <source>
        <dbReference type="Proteomes" id="UP000051015"/>
    </source>
</evidence>
<reference evidence="4 5" key="1">
    <citation type="journal article" date="2015" name="Genome Announc.">
        <title>Expanding the biotechnology potential of lactobacilli through comparative genomics of 213 strains and associated genera.</title>
        <authorList>
            <person name="Sun Z."/>
            <person name="Harris H.M."/>
            <person name="McCann A."/>
            <person name="Guo C."/>
            <person name="Argimon S."/>
            <person name="Zhang W."/>
            <person name="Yang X."/>
            <person name="Jeffery I.B."/>
            <person name="Cooney J.C."/>
            <person name="Kagawa T.F."/>
            <person name="Liu W."/>
            <person name="Song Y."/>
            <person name="Salvetti E."/>
            <person name="Wrobel A."/>
            <person name="Rasinkangas P."/>
            <person name="Parkhill J."/>
            <person name="Rea M.C."/>
            <person name="O'Sullivan O."/>
            <person name="Ritari J."/>
            <person name="Douillard F.P."/>
            <person name="Paul Ross R."/>
            <person name="Yang R."/>
            <person name="Briner A.E."/>
            <person name="Felis G.E."/>
            <person name="de Vos W.M."/>
            <person name="Barrangou R."/>
            <person name="Klaenhammer T.R."/>
            <person name="Caufield P.W."/>
            <person name="Cui Y."/>
            <person name="Zhang H."/>
            <person name="O'Toole P.W."/>
        </authorList>
    </citation>
    <scope>NUCLEOTIDE SEQUENCE [LARGE SCALE GENOMIC DNA]</scope>
    <source>
        <strain evidence="4 5">DSM 21051</strain>
    </source>
</reference>
<dbReference type="STRING" id="1423725.FC19_GL000561"/>
<dbReference type="Gene3D" id="3.40.50.720">
    <property type="entry name" value="NAD(P)-binding Rossmann-like Domain"/>
    <property type="match status" value="1"/>
</dbReference>
<evidence type="ECO:0000256" key="3">
    <source>
        <dbReference type="RuleBase" id="RU000363"/>
    </source>
</evidence>
<comment type="caution">
    <text evidence="4">The sequence shown here is derived from an EMBL/GenBank/DDBJ whole genome shotgun (WGS) entry which is preliminary data.</text>
</comment>
<proteinExistence type="inferred from homology"/>
<keyword evidence="2" id="KW-0560">Oxidoreductase</keyword>
<dbReference type="Pfam" id="PF00106">
    <property type="entry name" value="adh_short"/>
    <property type="match status" value="1"/>
</dbReference>
<organism evidence="4 5">
    <name type="scientific">Liquorilactobacillus aquaticus DSM 21051</name>
    <dbReference type="NCBI Taxonomy" id="1423725"/>
    <lineage>
        <taxon>Bacteria</taxon>
        <taxon>Bacillati</taxon>
        <taxon>Bacillota</taxon>
        <taxon>Bacilli</taxon>
        <taxon>Lactobacillales</taxon>
        <taxon>Lactobacillaceae</taxon>
        <taxon>Liquorilactobacillus</taxon>
    </lineage>
</organism>
<keyword evidence="5" id="KW-1185">Reference proteome</keyword>
<gene>
    <name evidence="4" type="ORF">FC19_GL000561</name>
</gene>
<evidence type="ECO:0000256" key="2">
    <source>
        <dbReference type="ARBA" id="ARBA00023002"/>
    </source>
</evidence>
<evidence type="ECO:0000256" key="1">
    <source>
        <dbReference type="ARBA" id="ARBA00006484"/>
    </source>
</evidence>
<dbReference type="PRINTS" id="PR00080">
    <property type="entry name" value="SDRFAMILY"/>
</dbReference>